<feature type="transmembrane region" description="Helical" evidence="2">
    <location>
        <begin position="12"/>
        <end position="31"/>
    </location>
</feature>
<feature type="compositionally biased region" description="Low complexity" evidence="1">
    <location>
        <begin position="47"/>
        <end position="57"/>
    </location>
</feature>
<keyword evidence="5" id="KW-1185">Reference proteome</keyword>
<keyword evidence="2" id="KW-0472">Membrane</keyword>
<evidence type="ECO:0000256" key="1">
    <source>
        <dbReference type="SAM" id="MobiDB-lite"/>
    </source>
</evidence>
<geneLocation type="plasmid" evidence="4 5">
    <name>unnamed1</name>
</geneLocation>
<feature type="domain" description="DUF8175" evidence="3">
    <location>
        <begin position="44"/>
        <end position="222"/>
    </location>
</feature>
<sequence>MPEPTPRRRGPVLAVAAVVVLALLAGGVYLLTRPNTGGAGATMGAAAPTTAGAGPTSSSPPPAGSDVAYRPSPSQQPLLPYSATYGPRSTDGGVATGFAHTEQGAAMAIQHAIYEVAGTAPPSVYEKAWATRWTQVPPSAITDTQQSYASYAATTGATYGDYLTAPAGIGLFQGYLVAGDGTGNSVTITTVFLNQALAGQPERWSGSPVEMRWVNGDWVAVWSAARAIPYPGKPAGMKVL</sequence>
<accession>A0ABY6P6R3</accession>
<keyword evidence="2" id="KW-0812">Transmembrane</keyword>
<reference evidence="4" key="1">
    <citation type="submission" date="2022-10" db="EMBL/GenBank/DDBJ databases">
        <title>Rhodococcus sp.75.</title>
        <authorList>
            <person name="Sun M."/>
        </authorList>
    </citation>
    <scope>NUCLEOTIDE SEQUENCE</scope>
    <source>
        <strain evidence="4">75</strain>
        <plasmid evidence="4">unnamed1</plasmid>
    </source>
</reference>
<dbReference type="RefSeq" id="WP_265384982.1">
    <property type="nucleotide sequence ID" value="NZ_CP110616.1"/>
</dbReference>
<keyword evidence="4" id="KW-0614">Plasmid</keyword>
<evidence type="ECO:0000313" key="4">
    <source>
        <dbReference type="EMBL" id="UZJ26878.1"/>
    </source>
</evidence>
<dbReference type="Proteomes" id="UP001164965">
    <property type="component" value="Plasmid unnamed1"/>
</dbReference>
<feature type="region of interest" description="Disordered" evidence="1">
    <location>
        <begin position="47"/>
        <end position="73"/>
    </location>
</feature>
<name>A0ABY6P6R3_9NOCA</name>
<keyword evidence="2" id="KW-1133">Transmembrane helix</keyword>
<dbReference type="Pfam" id="PF26526">
    <property type="entry name" value="DUF8175"/>
    <property type="match status" value="1"/>
</dbReference>
<dbReference type="InterPro" id="IPR058488">
    <property type="entry name" value="DUF8175"/>
</dbReference>
<evidence type="ECO:0000256" key="2">
    <source>
        <dbReference type="SAM" id="Phobius"/>
    </source>
</evidence>
<evidence type="ECO:0000259" key="3">
    <source>
        <dbReference type="Pfam" id="PF26526"/>
    </source>
</evidence>
<evidence type="ECO:0000313" key="5">
    <source>
        <dbReference type="Proteomes" id="UP001164965"/>
    </source>
</evidence>
<protein>
    <recommendedName>
        <fullName evidence="3">DUF8175 domain-containing protein</fullName>
    </recommendedName>
</protein>
<gene>
    <name evidence="4" type="ORF">RHODO2019_17945</name>
</gene>
<organism evidence="4 5">
    <name type="scientific">Rhodococcus antarcticus</name>
    <dbReference type="NCBI Taxonomy" id="2987751"/>
    <lineage>
        <taxon>Bacteria</taxon>
        <taxon>Bacillati</taxon>
        <taxon>Actinomycetota</taxon>
        <taxon>Actinomycetes</taxon>
        <taxon>Mycobacteriales</taxon>
        <taxon>Nocardiaceae</taxon>
        <taxon>Rhodococcus</taxon>
    </lineage>
</organism>
<dbReference type="EMBL" id="CP110616">
    <property type="protein sequence ID" value="UZJ26878.1"/>
    <property type="molecule type" value="Genomic_DNA"/>
</dbReference>
<proteinExistence type="predicted"/>